<gene>
    <name evidence="2" type="ORF">ACOF00016_LOCUS9139</name>
</gene>
<evidence type="ECO:0000313" key="2">
    <source>
        <dbReference type="EMBL" id="CAE0411854.1"/>
    </source>
</evidence>
<sequence length="305" mass="33945">MCLDDVLNDWFGARHAKYFRDYYNCSCSTVEEEEHHNNHWSRVLLSCALSSEVCNTDVVVGASEIMDNHAFCCMNHSFSFSFMSENNSSQPTSIFLGGGFSVNFIPKTECSTGTSYGMGALFGNSCVTILLQNDYNQDEAANICKDPERCHEKFSAQPLNNNNHTNPNIPPMGGSYYFSPDQVTHICRNITRPKDHCQTDGSATTTLTPQQVFFVDPSLHRNNAAHVSPPPPPLQNACLVLPEQFLPHYLNDCTIAENIDEWYNHHHKDNASSNARATIGFTDTFVAVPSLLVLLVLLGLHLTCT</sequence>
<dbReference type="EMBL" id="HBIM01011009">
    <property type="protein sequence ID" value="CAE0411854.1"/>
    <property type="molecule type" value="Transcribed_RNA"/>
</dbReference>
<protein>
    <submittedName>
        <fullName evidence="2">Uncharacterized protein</fullName>
    </submittedName>
</protein>
<evidence type="ECO:0000256" key="1">
    <source>
        <dbReference type="SAM" id="Phobius"/>
    </source>
</evidence>
<name>A0A7S3L554_9STRA</name>
<keyword evidence="1" id="KW-0472">Membrane</keyword>
<reference evidence="2" key="1">
    <citation type="submission" date="2021-01" db="EMBL/GenBank/DDBJ databases">
        <authorList>
            <person name="Corre E."/>
            <person name="Pelletier E."/>
            <person name="Niang G."/>
            <person name="Scheremetjew M."/>
            <person name="Finn R."/>
            <person name="Kale V."/>
            <person name="Holt S."/>
            <person name="Cochrane G."/>
            <person name="Meng A."/>
            <person name="Brown T."/>
            <person name="Cohen L."/>
        </authorList>
    </citation>
    <scope>NUCLEOTIDE SEQUENCE</scope>
    <source>
        <strain evidence="2">CCMP127</strain>
    </source>
</reference>
<keyword evidence="1" id="KW-0812">Transmembrane</keyword>
<feature type="transmembrane region" description="Helical" evidence="1">
    <location>
        <begin position="285"/>
        <end position="304"/>
    </location>
</feature>
<proteinExistence type="predicted"/>
<accession>A0A7S3L554</accession>
<organism evidence="2">
    <name type="scientific">Amphora coffeiformis</name>
    <dbReference type="NCBI Taxonomy" id="265554"/>
    <lineage>
        <taxon>Eukaryota</taxon>
        <taxon>Sar</taxon>
        <taxon>Stramenopiles</taxon>
        <taxon>Ochrophyta</taxon>
        <taxon>Bacillariophyta</taxon>
        <taxon>Bacillariophyceae</taxon>
        <taxon>Bacillariophycidae</taxon>
        <taxon>Thalassiophysales</taxon>
        <taxon>Catenulaceae</taxon>
        <taxon>Amphora</taxon>
    </lineage>
</organism>
<keyword evidence="1" id="KW-1133">Transmembrane helix</keyword>
<dbReference type="AlphaFoldDB" id="A0A7S3L554"/>